<comment type="caution">
    <text evidence="2">The sequence shown here is derived from an EMBL/GenBank/DDBJ whole genome shotgun (WGS) entry which is preliminary data.</text>
</comment>
<sequence>MEDPTLADDSICDSRLIAPLLNMSPDAFHRCMDGLLDRLQLCHHRSRHVCRPESLNMFDAFTSTAEAFAMLPLICERATVSAAEDSSCNWAVILGTLLAIGALVSLFVVIFSAFVTLWLWPILGVLLLVGHGLLLFAVAGSQTTLATPAKLSAAALCLEVLCYVFLVPTYLFRSFIVPWWWWNASVILFVLPALILLWVTIRQSLCGTTVEKCSAGGLVVISLVILLVGALLLVAGNFSPTRLLMTLPSSRLVEEIQTIRDYVQMSSAKLDATVGYEICDMATSECSMKKFVGWTVERRGFE</sequence>
<feature type="transmembrane region" description="Helical" evidence="1">
    <location>
        <begin position="151"/>
        <end position="173"/>
    </location>
</feature>
<evidence type="ECO:0000313" key="2">
    <source>
        <dbReference type="EMBL" id="CAK9106286.1"/>
    </source>
</evidence>
<feature type="transmembrane region" description="Helical" evidence="1">
    <location>
        <begin position="90"/>
        <end position="111"/>
    </location>
</feature>
<accession>A0ABP0S1T5</accession>
<gene>
    <name evidence="2" type="ORF">SCF082_LOCUS49508</name>
</gene>
<organism evidence="2 3">
    <name type="scientific">Durusdinium trenchii</name>
    <dbReference type="NCBI Taxonomy" id="1381693"/>
    <lineage>
        <taxon>Eukaryota</taxon>
        <taxon>Sar</taxon>
        <taxon>Alveolata</taxon>
        <taxon>Dinophyceae</taxon>
        <taxon>Suessiales</taxon>
        <taxon>Symbiodiniaceae</taxon>
        <taxon>Durusdinium</taxon>
    </lineage>
</organism>
<name>A0ABP0S1T5_9DINO</name>
<proteinExistence type="predicted"/>
<evidence type="ECO:0000256" key="1">
    <source>
        <dbReference type="SAM" id="Phobius"/>
    </source>
</evidence>
<keyword evidence="1" id="KW-1133">Transmembrane helix</keyword>
<reference evidence="2 3" key="1">
    <citation type="submission" date="2024-02" db="EMBL/GenBank/DDBJ databases">
        <authorList>
            <person name="Chen Y."/>
            <person name="Shah S."/>
            <person name="Dougan E. K."/>
            <person name="Thang M."/>
            <person name="Chan C."/>
        </authorList>
    </citation>
    <scope>NUCLEOTIDE SEQUENCE [LARGE SCALE GENOMIC DNA]</scope>
</reference>
<evidence type="ECO:0000313" key="3">
    <source>
        <dbReference type="Proteomes" id="UP001642464"/>
    </source>
</evidence>
<keyword evidence="1" id="KW-0812">Transmembrane</keyword>
<feature type="transmembrane region" description="Helical" evidence="1">
    <location>
        <begin position="213"/>
        <end position="235"/>
    </location>
</feature>
<dbReference type="Proteomes" id="UP001642464">
    <property type="component" value="Unassembled WGS sequence"/>
</dbReference>
<keyword evidence="3" id="KW-1185">Reference proteome</keyword>
<feature type="transmembrane region" description="Helical" evidence="1">
    <location>
        <begin position="117"/>
        <end position="139"/>
    </location>
</feature>
<feature type="transmembrane region" description="Helical" evidence="1">
    <location>
        <begin position="179"/>
        <end position="201"/>
    </location>
</feature>
<keyword evidence="1" id="KW-0472">Membrane</keyword>
<protein>
    <submittedName>
        <fullName evidence="2">Uncharacterized protein</fullName>
    </submittedName>
</protein>
<dbReference type="EMBL" id="CAXAMM010042696">
    <property type="protein sequence ID" value="CAK9106286.1"/>
    <property type="molecule type" value="Genomic_DNA"/>
</dbReference>